<evidence type="ECO:0000259" key="2">
    <source>
        <dbReference type="Pfam" id="PF06114"/>
    </source>
</evidence>
<protein>
    <recommendedName>
        <fullName evidence="2">IrrE N-terminal-like domain-containing protein</fullName>
    </recommendedName>
</protein>
<reference evidence="3 4" key="1">
    <citation type="submission" date="2016-10" db="EMBL/GenBank/DDBJ databases">
        <authorList>
            <person name="de Groot N.N."/>
        </authorList>
    </citation>
    <scope>NUCLEOTIDE SEQUENCE [LARGE SCALE GENOMIC DNA]</scope>
    <source>
        <strain evidence="3 4">DSM 44945</strain>
    </source>
</reference>
<dbReference type="InterPro" id="IPR010359">
    <property type="entry name" value="IrrE_HExxH"/>
</dbReference>
<name>A0A1I2Q917_9BACL</name>
<proteinExistence type="predicted"/>
<feature type="region of interest" description="Disordered" evidence="1">
    <location>
        <begin position="324"/>
        <end position="345"/>
    </location>
</feature>
<dbReference type="Proteomes" id="UP000198661">
    <property type="component" value="Unassembled WGS sequence"/>
</dbReference>
<gene>
    <name evidence="3" type="ORF">SAMN04488025_12269</name>
</gene>
<keyword evidence="4" id="KW-1185">Reference proteome</keyword>
<dbReference type="EMBL" id="FOOK01000022">
    <property type="protein sequence ID" value="SFG24872.1"/>
    <property type="molecule type" value="Genomic_DNA"/>
</dbReference>
<evidence type="ECO:0000256" key="1">
    <source>
        <dbReference type="SAM" id="MobiDB-lite"/>
    </source>
</evidence>
<dbReference type="Pfam" id="PF06114">
    <property type="entry name" value="Peptidase_M78"/>
    <property type="match status" value="1"/>
</dbReference>
<evidence type="ECO:0000313" key="4">
    <source>
        <dbReference type="Proteomes" id="UP000198661"/>
    </source>
</evidence>
<dbReference type="RefSeq" id="WP_092039403.1">
    <property type="nucleotide sequence ID" value="NZ_FOOK01000022.1"/>
</dbReference>
<feature type="compositionally biased region" description="Basic and acidic residues" evidence="1">
    <location>
        <begin position="331"/>
        <end position="345"/>
    </location>
</feature>
<accession>A0A1I2Q917</accession>
<organism evidence="3 4">
    <name type="scientific">Planifilum fulgidum</name>
    <dbReference type="NCBI Taxonomy" id="201973"/>
    <lineage>
        <taxon>Bacteria</taxon>
        <taxon>Bacillati</taxon>
        <taxon>Bacillota</taxon>
        <taxon>Bacilli</taxon>
        <taxon>Bacillales</taxon>
        <taxon>Thermoactinomycetaceae</taxon>
        <taxon>Planifilum</taxon>
    </lineage>
</organism>
<sequence>METMEKDRIGTIRDNAWQLIRETDIRWLPVDPFLLAERLGVRIISARRIAKSAHFDPRSMEEGRGAFLLVHREKETFTIVLDDGLRSGEVLRWTVLRELGHIRLGHAAAPAKDGVPPKRSPRQVLEAERFAAEVLAPLPLLRAAGATRRELIAFMCEIPDAVAEEREQALNGYDETCRAAEEWMRRQFADYLKPVAHCASPDGYYGLLGTIKRNPEGRPMNQKHAYVETDERGRFLYCPRCGNRNFSEDAKYCKMCGIYLFNECTNQSRFDERIGADHWCGRINPGDARYCEHCGAETILTQLGLLKPWQEVMIPKKEVATSRIPDPMEENDGKPIEISKDEMPF</sequence>
<feature type="domain" description="IrrE N-terminal-like" evidence="2">
    <location>
        <begin position="37"/>
        <end position="150"/>
    </location>
</feature>
<dbReference type="AlphaFoldDB" id="A0A1I2Q917"/>
<evidence type="ECO:0000313" key="3">
    <source>
        <dbReference type="EMBL" id="SFG24872.1"/>
    </source>
</evidence>